<organism evidence="2 3">
    <name type="scientific">Micromonospora echinofusca</name>
    <dbReference type="NCBI Taxonomy" id="47858"/>
    <lineage>
        <taxon>Bacteria</taxon>
        <taxon>Bacillati</taxon>
        <taxon>Actinomycetota</taxon>
        <taxon>Actinomycetes</taxon>
        <taxon>Micromonosporales</taxon>
        <taxon>Micromonosporaceae</taxon>
        <taxon>Micromonospora</taxon>
    </lineage>
</organism>
<protein>
    <recommendedName>
        <fullName evidence="4">Repeat domain-containing protein</fullName>
    </recommendedName>
</protein>
<sequence>MPKTLRRFLPQVVGVALSVVLAVLVARPGTSAAELKSLADRFAFTAYPLNSAPAGARLVRDVAPALGGLSGWISAVGAAVGLADLRGLGRPADACLVDPRDDSVTLRAVPQAGGPDYQPVRLEAGSLPYDRTMAPMGCVPADFDADGDQDIIVYYWGRSPIVFFNTAGPAAAGATVVPTAAGFRPAELVTPVQPWNSTGLNVADVDGDGHLDVLVANYFPDGARILDPDARDDQRIAMQHSMNLAANAGRNQLLLARPTGQPDTVPALTDASAAIPARASTSWTLAIGFQDLTGDHLPEIYLGNDFGPDHLLVNRSTPGQVRLEAVLGDRDMVTPKSQVLGRDSFKGMGVTFTYDRGKALPMIVVSNITTNFALHESNFAFVPTGDGKELLAGEVPFTNRSEQLGLSRSGWAWDVKSGDFDNDGVDELMQATGFVKGDTNFWPQLQELAMGNDDLLRFPATWPHFVPGADLSGHEHNPFWARNSDGRYTDLAPELGIDDPDVSRGLSFGDVNGDGRLDVLVANQWEDSRVLLNDGKAAPGVGLRLELPAGTGTRPAIGAQIEVRDPEGSRRAQLFPANGHAGVSAAELHLALPASGSVPATVSWRDANGVHRAEITLTAGRHTVLLNPDGTAVVR</sequence>
<dbReference type="InterPro" id="IPR028994">
    <property type="entry name" value="Integrin_alpha_N"/>
</dbReference>
<dbReference type="InterPro" id="IPR027039">
    <property type="entry name" value="Crtac1"/>
</dbReference>
<keyword evidence="3" id="KW-1185">Reference proteome</keyword>
<reference evidence="2 3" key="1">
    <citation type="submission" date="2019-12" db="EMBL/GenBank/DDBJ databases">
        <title>Whole genome sequencing of endophytic Actinobacterium Micromonospora sp. MPMI6T.</title>
        <authorList>
            <person name="Evv R."/>
            <person name="Podile A.R."/>
        </authorList>
    </citation>
    <scope>NUCLEOTIDE SEQUENCE [LARGE SCALE GENOMIC DNA]</scope>
    <source>
        <strain evidence="2 3">MPMI6</strain>
    </source>
</reference>
<accession>A0ABS3VN38</accession>
<evidence type="ECO:0000313" key="3">
    <source>
        <dbReference type="Proteomes" id="UP000823521"/>
    </source>
</evidence>
<gene>
    <name evidence="2" type="ORF">GSF22_07930</name>
</gene>
<dbReference type="InterPro" id="IPR013517">
    <property type="entry name" value="FG-GAP"/>
</dbReference>
<proteinExistence type="predicted"/>
<dbReference type="Gene3D" id="2.130.10.130">
    <property type="entry name" value="Integrin alpha, N-terminal"/>
    <property type="match status" value="2"/>
</dbReference>
<comment type="caution">
    <text evidence="2">The sequence shown here is derived from an EMBL/GenBank/DDBJ whole genome shotgun (WGS) entry which is preliminary data.</text>
</comment>
<evidence type="ECO:0000256" key="1">
    <source>
        <dbReference type="ARBA" id="ARBA00022729"/>
    </source>
</evidence>
<keyword evidence="1" id="KW-0732">Signal</keyword>
<dbReference type="Pfam" id="PF01839">
    <property type="entry name" value="FG-GAP"/>
    <property type="match status" value="1"/>
</dbReference>
<evidence type="ECO:0000313" key="2">
    <source>
        <dbReference type="EMBL" id="MBO4205934.1"/>
    </source>
</evidence>
<dbReference type="PANTHER" id="PTHR16026">
    <property type="entry name" value="CARTILAGE ACIDIC PROTEIN 1"/>
    <property type="match status" value="1"/>
</dbReference>
<dbReference type="SUPFAM" id="SSF69318">
    <property type="entry name" value="Integrin alpha N-terminal domain"/>
    <property type="match status" value="1"/>
</dbReference>
<name>A0ABS3VN38_MICEH</name>
<evidence type="ECO:0008006" key="4">
    <source>
        <dbReference type="Google" id="ProtNLM"/>
    </source>
</evidence>
<dbReference type="PANTHER" id="PTHR16026:SF0">
    <property type="entry name" value="CARTILAGE ACIDIC PROTEIN 1"/>
    <property type="match status" value="1"/>
</dbReference>
<dbReference type="EMBL" id="WVUH01000043">
    <property type="protein sequence ID" value="MBO4205934.1"/>
    <property type="molecule type" value="Genomic_DNA"/>
</dbReference>
<dbReference type="Proteomes" id="UP000823521">
    <property type="component" value="Unassembled WGS sequence"/>
</dbReference>